<organism evidence="2 3">
    <name type="scientific">Extremus antarcticus</name>
    <dbReference type="NCBI Taxonomy" id="702011"/>
    <lineage>
        <taxon>Eukaryota</taxon>
        <taxon>Fungi</taxon>
        <taxon>Dikarya</taxon>
        <taxon>Ascomycota</taxon>
        <taxon>Pezizomycotina</taxon>
        <taxon>Dothideomycetes</taxon>
        <taxon>Dothideomycetidae</taxon>
        <taxon>Mycosphaerellales</taxon>
        <taxon>Extremaceae</taxon>
        <taxon>Extremus</taxon>
    </lineage>
</organism>
<evidence type="ECO:0000313" key="2">
    <source>
        <dbReference type="EMBL" id="KAK3049385.1"/>
    </source>
</evidence>
<keyword evidence="3" id="KW-1185">Reference proteome</keyword>
<feature type="chain" id="PRO_5042495403" evidence="1">
    <location>
        <begin position="19"/>
        <end position="251"/>
    </location>
</feature>
<gene>
    <name evidence="2" type="ORF">LTR09_009304</name>
</gene>
<protein>
    <submittedName>
        <fullName evidence="2">Uncharacterized protein</fullName>
    </submittedName>
</protein>
<evidence type="ECO:0000313" key="3">
    <source>
        <dbReference type="Proteomes" id="UP001271007"/>
    </source>
</evidence>
<dbReference type="AlphaFoldDB" id="A0AAJ0GBW2"/>
<dbReference type="Proteomes" id="UP001271007">
    <property type="component" value="Unassembled WGS sequence"/>
</dbReference>
<accession>A0AAJ0GBW2</accession>
<dbReference type="EMBL" id="JAWDJX010000040">
    <property type="protein sequence ID" value="KAK3049385.1"/>
    <property type="molecule type" value="Genomic_DNA"/>
</dbReference>
<comment type="caution">
    <text evidence="2">The sequence shown here is derived from an EMBL/GenBank/DDBJ whole genome shotgun (WGS) entry which is preliminary data.</text>
</comment>
<keyword evidence="1" id="KW-0732">Signal</keyword>
<feature type="signal peptide" evidence="1">
    <location>
        <begin position="1"/>
        <end position="18"/>
    </location>
</feature>
<reference evidence="2" key="1">
    <citation type="submission" date="2023-04" db="EMBL/GenBank/DDBJ databases">
        <title>Black Yeasts Isolated from many extreme environments.</title>
        <authorList>
            <person name="Coleine C."/>
            <person name="Stajich J.E."/>
            <person name="Selbmann L."/>
        </authorList>
    </citation>
    <scope>NUCLEOTIDE SEQUENCE</scope>
    <source>
        <strain evidence="2">CCFEE 5312</strain>
    </source>
</reference>
<proteinExistence type="predicted"/>
<evidence type="ECO:0000256" key="1">
    <source>
        <dbReference type="SAM" id="SignalP"/>
    </source>
</evidence>
<name>A0AAJ0GBW2_9PEZI</name>
<sequence length="251" mass="25980">MYRTALFTLAALATLGFAEKHDTKPHTTKKHHTTKKPCETTACVDYINDCGQTYGGCFAACTGYTTPSFTDPGCPSTTSSSAIVTSSSVCVGGTLCVDYINDCGVWYGGCYCVDDPAPTFTDPGCPSSSTTSSVVIPSCTAGTICEDPVNACGIAWGGCYCVGSDSPYTDPGCPPTSSTVAPVTTITPPTTTTTTKKGHHGGTKKCEYVCSDAFDDCGNTYGPGCWTSCPGKPIPTYTTPYCSLDAKTTAN</sequence>